<dbReference type="RefSeq" id="WP_093046485.1">
    <property type="nucleotide sequence ID" value="NZ_FNQR01000021.1"/>
</dbReference>
<dbReference type="AlphaFoldDB" id="A0A1H4H299"/>
<name>A0A1H4H299_9BACI</name>
<proteinExistence type="predicted"/>
<keyword evidence="2" id="KW-1185">Reference proteome</keyword>
<gene>
    <name evidence="1" type="ORF">SAMN05421743_12159</name>
</gene>
<dbReference type="OrthoDB" id="3712030at2"/>
<reference evidence="1 2" key="1">
    <citation type="submission" date="2016-10" db="EMBL/GenBank/DDBJ databases">
        <authorList>
            <person name="de Groot N.N."/>
        </authorList>
    </citation>
    <scope>NUCLEOTIDE SEQUENCE [LARGE SCALE GENOMIC DNA]</scope>
    <source>
        <strain evidence="1 2">CCM7597</strain>
    </source>
</reference>
<dbReference type="STRING" id="571932.SAMN05421743_12159"/>
<protein>
    <submittedName>
        <fullName evidence="1">Uncharacterized protein</fullName>
    </submittedName>
</protein>
<sequence>MPRRSKKEYKYELSDDLKIGDWVTVKTNIGLTYTGSLVEMYPNCIRVDHLFFNFKHIDELIVDEE</sequence>
<dbReference type="Proteomes" id="UP000198584">
    <property type="component" value="Unassembled WGS sequence"/>
</dbReference>
<organism evidence="1 2">
    <name type="scientific">Thalassobacillus cyri</name>
    <dbReference type="NCBI Taxonomy" id="571932"/>
    <lineage>
        <taxon>Bacteria</taxon>
        <taxon>Bacillati</taxon>
        <taxon>Bacillota</taxon>
        <taxon>Bacilli</taxon>
        <taxon>Bacillales</taxon>
        <taxon>Bacillaceae</taxon>
        <taxon>Thalassobacillus</taxon>
    </lineage>
</organism>
<dbReference type="EMBL" id="FNQR01000021">
    <property type="protein sequence ID" value="SEB15894.1"/>
    <property type="molecule type" value="Genomic_DNA"/>
</dbReference>
<accession>A0A1H4H299</accession>
<evidence type="ECO:0000313" key="1">
    <source>
        <dbReference type="EMBL" id="SEB15894.1"/>
    </source>
</evidence>
<evidence type="ECO:0000313" key="2">
    <source>
        <dbReference type="Proteomes" id="UP000198584"/>
    </source>
</evidence>